<dbReference type="Gene3D" id="3.40.50.2300">
    <property type="match status" value="2"/>
</dbReference>
<comment type="subcellular location">
    <subcellularLocation>
        <location evidence="1">Cell envelope</location>
    </subcellularLocation>
</comment>
<dbReference type="RefSeq" id="WP_105367636.1">
    <property type="nucleotide sequence ID" value="NZ_NEMB01000003.1"/>
</dbReference>
<evidence type="ECO:0000259" key="4">
    <source>
        <dbReference type="Pfam" id="PF13407"/>
    </source>
</evidence>
<dbReference type="PANTHER" id="PTHR30036">
    <property type="entry name" value="D-XYLOSE-BINDING PERIPLASMIC PROTEIN"/>
    <property type="match status" value="1"/>
</dbReference>
<feature type="chain" id="PRO_5039215467" evidence="3">
    <location>
        <begin position="28"/>
        <end position="340"/>
    </location>
</feature>
<dbReference type="OrthoDB" id="9769193at2"/>
<accession>A0A2S8R816</accession>
<feature type="domain" description="Periplasmic binding protein" evidence="4">
    <location>
        <begin position="67"/>
        <end position="311"/>
    </location>
</feature>
<evidence type="ECO:0000256" key="3">
    <source>
        <dbReference type="SAM" id="SignalP"/>
    </source>
</evidence>
<evidence type="ECO:0000256" key="2">
    <source>
        <dbReference type="ARBA" id="ARBA00007639"/>
    </source>
</evidence>
<keyword evidence="3" id="KW-0732">Signal</keyword>
<comment type="caution">
    <text evidence="5">The sequence shown here is derived from an EMBL/GenBank/DDBJ whole genome shotgun (WGS) entry which is preliminary data.</text>
</comment>
<evidence type="ECO:0000313" key="5">
    <source>
        <dbReference type="EMBL" id="PQQ65940.1"/>
    </source>
</evidence>
<feature type="signal peptide" evidence="3">
    <location>
        <begin position="1"/>
        <end position="27"/>
    </location>
</feature>
<evidence type="ECO:0000256" key="1">
    <source>
        <dbReference type="ARBA" id="ARBA00004196"/>
    </source>
</evidence>
<organism evidence="5 6">
    <name type="scientific">Acetivibrio saccincola</name>
    <dbReference type="NCBI Taxonomy" id="1677857"/>
    <lineage>
        <taxon>Bacteria</taxon>
        <taxon>Bacillati</taxon>
        <taxon>Bacillota</taxon>
        <taxon>Clostridia</taxon>
        <taxon>Eubacteriales</taxon>
        <taxon>Oscillospiraceae</taxon>
        <taxon>Acetivibrio</taxon>
    </lineage>
</organism>
<dbReference type="SUPFAM" id="SSF53822">
    <property type="entry name" value="Periplasmic binding protein-like I"/>
    <property type="match status" value="1"/>
</dbReference>
<dbReference type="InterPro" id="IPR028082">
    <property type="entry name" value="Peripla_BP_I"/>
</dbReference>
<dbReference type="EMBL" id="NEMB01000003">
    <property type="protein sequence ID" value="PQQ65940.1"/>
    <property type="molecule type" value="Genomic_DNA"/>
</dbReference>
<dbReference type="Pfam" id="PF13407">
    <property type="entry name" value="Peripla_BP_4"/>
    <property type="match status" value="1"/>
</dbReference>
<dbReference type="InterPro" id="IPR025997">
    <property type="entry name" value="SBP_2_dom"/>
</dbReference>
<evidence type="ECO:0000313" key="6">
    <source>
        <dbReference type="Proteomes" id="UP000239720"/>
    </source>
</evidence>
<dbReference type="GO" id="GO:0030246">
    <property type="term" value="F:carbohydrate binding"/>
    <property type="evidence" value="ECO:0007669"/>
    <property type="project" value="TreeGrafter"/>
</dbReference>
<reference evidence="5 6" key="1">
    <citation type="journal article" date="2018" name="Syst. Appl. Microbiol.">
        <title>Characterization and high-quality draft genome sequence of Herbivorax saccincola A7, an anaerobic, alkaliphilic, thermophilic, cellulolytic, and xylanolytic bacterium.</title>
        <authorList>
            <person name="Aikawa S."/>
            <person name="Baramee S."/>
            <person name="Sermsathanaswadi J."/>
            <person name="Thianheng P."/>
            <person name="Tachaapaikoon C."/>
            <person name="Shikata A."/>
            <person name="Waeonukul R."/>
            <person name="Pason P."/>
            <person name="Ratanakhanokchai K."/>
            <person name="Kosugi A."/>
        </authorList>
    </citation>
    <scope>NUCLEOTIDE SEQUENCE [LARGE SCALE GENOMIC DNA]</scope>
    <source>
        <strain evidence="5 6">A7</strain>
    </source>
</reference>
<dbReference type="InterPro" id="IPR050555">
    <property type="entry name" value="Bact_Solute-Bind_Prot2"/>
</dbReference>
<proteinExistence type="inferred from homology"/>
<name>A0A2S8R816_9FIRM</name>
<gene>
    <name evidence="5" type="ORF">B9R14_03605</name>
</gene>
<dbReference type="PANTHER" id="PTHR30036:SF7">
    <property type="entry name" value="ABC TRANSPORTER PERIPLASMIC-BINDING PROTEIN YPHF"/>
    <property type="match status" value="1"/>
</dbReference>
<dbReference type="AlphaFoldDB" id="A0A2S8R816"/>
<sequence>MRKFLALVLVITLALSLVACGSGSASGDNNTHGNNTDGNNKVANDTGGKTGGYVGNPSDEYFMVTFLSGIDYWKYCFEGFEDAAKNIGVTAKYTGQTDTDVAGQVAVLEQVIAQNPKGIAVTAVNTTALADTIDSAIEKGISVVCFDSDSPTSKRSAYLGTGNYVAGQKSAEFLVPLVDYKGKIAVLYTVGAENSESRVQGFEDWCKENAPEVSLVKVNNAGDTTVGADNLAAALQANDDIVGVFCVDGVAGTAGPTAVAESKKDIRVLAFDVDVTVLDKVKSGEIDGTVAQGMYNMGYWSMMMLYTEANGLSDKALPENLDTGVVIVTKENVDEYYPKK</sequence>
<comment type="similarity">
    <text evidence="2">Belongs to the bacterial solute-binding protein 2 family.</text>
</comment>
<dbReference type="Proteomes" id="UP000239720">
    <property type="component" value="Unassembled WGS sequence"/>
</dbReference>
<protein>
    <submittedName>
        <fullName evidence="5">Sugar ABC transporter substrate-binding protein</fullName>
    </submittedName>
</protein>
<dbReference type="PROSITE" id="PS51257">
    <property type="entry name" value="PROKAR_LIPOPROTEIN"/>
    <property type="match status" value="1"/>
</dbReference>
<dbReference type="GO" id="GO:0030288">
    <property type="term" value="C:outer membrane-bounded periplasmic space"/>
    <property type="evidence" value="ECO:0007669"/>
    <property type="project" value="TreeGrafter"/>
</dbReference>